<keyword evidence="5" id="KW-0418">Kinase</keyword>
<feature type="transmembrane region" description="Helical" evidence="9">
    <location>
        <begin position="32"/>
        <end position="51"/>
    </location>
</feature>
<dbReference type="Gene3D" id="3.30.565.10">
    <property type="entry name" value="Histidine kinase-like ATPase, C-terminal domain"/>
    <property type="match status" value="1"/>
</dbReference>
<dbReference type="GO" id="GO:0005886">
    <property type="term" value="C:plasma membrane"/>
    <property type="evidence" value="ECO:0007669"/>
    <property type="project" value="UniProtKB-SubCell"/>
</dbReference>
<feature type="transmembrane region" description="Helical" evidence="9">
    <location>
        <begin position="7"/>
        <end position="26"/>
    </location>
</feature>
<keyword evidence="12" id="KW-1185">Reference proteome</keyword>
<proteinExistence type="predicted"/>
<accession>A0A371PE66</accession>
<feature type="domain" description="Histidine kinase/HSP90-like ATPase" evidence="10">
    <location>
        <begin position="572"/>
        <end position="664"/>
    </location>
</feature>
<keyword evidence="8 9" id="KW-0472">Membrane</keyword>
<dbReference type="SUPFAM" id="SSF55781">
    <property type="entry name" value="GAF domain-like"/>
    <property type="match status" value="1"/>
</dbReference>
<feature type="transmembrane region" description="Helical" evidence="9">
    <location>
        <begin position="205"/>
        <end position="223"/>
    </location>
</feature>
<evidence type="ECO:0000256" key="5">
    <source>
        <dbReference type="ARBA" id="ARBA00022777"/>
    </source>
</evidence>
<evidence type="ECO:0000256" key="1">
    <source>
        <dbReference type="ARBA" id="ARBA00004651"/>
    </source>
</evidence>
<dbReference type="InterPro" id="IPR036890">
    <property type="entry name" value="HATPase_C_sf"/>
</dbReference>
<dbReference type="OrthoDB" id="9781904at2"/>
<dbReference type="Pfam" id="PF02518">
    <property type="entry name" value="HATPase_c"/>
    <property type="match status" value="1"/>
</dbReference>
<dbReference type="InterPro" id="IPR029016">
    <property type="entry name" value="GAF-like_dom_sf"/>
</dbReference>
<dbReference type="PANTHER" id="PTHR24421:SF37">
    <property type="entry name" value="SENSOR HISTIDINE KINASE NARS"/>
    <property type="match status" value="1"/>
</dbReference>
<dbReference type="EMBL" id="QUBQ01000003">
    <property type="protein sequence ID" value="REK74233.1"/>
    <property type="molecule type" value="Genomic_DNA"/>
</dbReference>
<feature type="transmembrane region" description="Helical" evidence="9">
    <location>
        <begin position="235"/>
        <end position="258"/>
    </location>
</feature>
<reference evidence="11 12" key="1">
    <citation type="submission" date="2018-08" db="EMBL/GenBank/DDBJ databases">
        <title>Paenibacillus sp. M4BSY-1, whole genome shotgun sequence.</title>
        <authorList>
            <person name="Tuo L."/>
        </authorList>
    </citation>
    <scope>NUCLEOTIDE SEQUENCE [LARGE SCALE GENOMIC DNA]</scope>
    <source>
        <strain evidence="11 12">M4BSY-1</strain>
    </source>
</reference>
<dbReference type="CDD" id="cd16917">
    <property type="entry name" value="HATPase_UhpB-NarQ-NarX-like"/>
    <property type="match status" value="1"/>
</dbReference>
<dbReference type="Proteomes" id="UP000261905">
    <property type="component" value="Unassembled WGS sequence"/>
</dbReference>
<evidence type="ECO:0000256" key="2">
    <source>
        <dbReference type="ARBA" id="ARBA00022475"/>
    </source>
</evidence>
<name>A0A371PE66_9BACL</name>
<dbReference type="SUPFAM" id="SSF55874">
    <property type="entry name" value="ATPase domain of HSP90 chaperone/DNA topoisomerase II/histidine kinase"/>
    <property type="match status" value="1"/>
</dbReference>
<comment type="subcellular location">
    <subcellularLocation>
        <location evidence="1">Cell membrane</location>
        <topology evidence="1">Multi-pass membrane protein</topology>
    </subcellularLocation>
</comment>
<keyword evidence="2" id="KW-1003">Cell membrane</keyword>
<evidence type="ECO:0000256" key="9">
    <source>
        <dbReference type="SAM" id="Phobius"/>
    </source>
</evidence>
<comment type="caution">
    <text evidence="11">The sequence shown here is derived from an EMBL/GenBank/DDBJ whole genome shotgun (WGS) entry which is preliminary data.</text>
</comment>
<evidence type="ECO:0000256" key="8">
    <source>
        <dbReference type="ARBA" id="ARBA00023136"/>
    </source>
</evidence>
<feature type="transmembrane region" description="Helical" evidence="9">
    <location>
        <begin position="58"/>
        <end position="76"/>
    </location>
</feature>
<organism evidence="11 12">
    <name type="scientific">Paenibacillus paeoniae</name>
    <dbReference type="NCBI Taxonomy" id="2292705"/>
    <lineage>
        <taxon>Bacteria</taxon>
        <taxon>Bacillati</taxon>
        <taxon>Bacillota</taxon>
        <taxon>Bacilli</taxon>
        <taxon>Bacillales</taxon>
        <taxon>Paenibacillaceae</taxon>
        <taxon>Paenibacillus</taxon>
    </lineage>
</organism>
<evidence type="ECO:0000256" key="4">
    <source>
        <dbReference type="ARBA" id="ARBA00022692"/>
    </source>
</evidence>
<keyword evidence="7" id="KW-0902">Two-component regulatory system</keyword>
<feature type="transmembrane region" description="Helical" evidence="9">
    <location>
        <begin position="141"/>
        <end position="163"/>
    </location>
</feature>
<keyword evidence="4 9" id="KW-0812">Transmembrane</keyword>
<gene>
    <name evidence="11" type="ORF">DX130_16960</name>
</gene>
<evidence type="ECO:0000259" key="10">
    <source>
        <dbReference type="Pfam" id="PF02518"/>
    </source>
</evidence>
<feature type="transmembrane region" description="Helical" evidence="9">
    <location>
        <begin position="117"/>
        <end position="135"/>
    </location>
</feature>
<protein>
    <recommendedName>
        <fullName evidence="10">Histidine kinase/HSP90-like ATPase domain-containing protein</fullName>
    </recommendedName>
</protein>
<dbReference type="InterPro" id="IPR050482">
    <property type="entry name" value="Sensor_HK_TwoCompSys"/>
</dbReference>
<feature type="transmembrane region" description="Helical" evidence="9">
    <location>
        <begin position="264"/>
        <end position="282"/>
    </location>
</feature>
<evidence type="ECO:0000256" key="6">
    <source>
        <dbReference type="ARBA" id="ARBA00022989"/>
    </source>
</evidence>
<sequence length="676" mass="77454">MSHNRWVGLLLINALLMAAVIVYFQSLGPYNFTFDAMYAICLIVIGTFVYLNTTAVSSVKWFILMMYMVAWIIILLNGRDYLYYGIARILMSFAPNVLFMFYIHFTHIPKKRLYYKWSTLLLISTVVTSFALLSFVTNLSYVLFIHILFAICICFGLSIHYNARQREALGKDRKVLNISIAISLFPFIASYTFLRNFIPGELKSYSIFTIIALPIVVAYLLIKRNGLQVSFNYRLLGKLALLGIGVMTLFYFFCVYAMELSPTQTLLLIAVASTLIYGYMLLQGYLSTRQLYALNQTKERLEKERQEILRKMSYDDYLSTLSNMIRQFIDRTISLDGSLVIWKENNRCYVLEQNGVFEPFSLKKFDLNQLKDEMSSLTYRESSYLSFPLTYKKTVNGWLVIGHKIDRNKFTDKEIQTLNMLSDTVSEILKTTEILHEHQQRFLYLPSISYEEYVNVSLVQKVEDIRKSLSYYLHDEVLQIILAARNMTEAMSTQDKDIQKLLLDTLNELNASIREKLFDIYPTTLADLGLYQSLSVLCGKLKAAAVQQPQLRIRLESDPNLEVDEELQYMVFRTAKELLQNAVKHARANEIVVSLNVTDDRLILLDVVDDGIGFDFGGAGKEGAVTSHIGLLSIKQETKLVHGEFSIRRNDGSGMHIHIKIPMKGGTGSGHAHYAV</sequence>
<dbReference type="InterPro" id="IPR003594">
    <property type="entry name" value="HATPase_dom"/>
</dbReference>
<feature type="transmembrane region" description="Helical" evidence="9">
    <location>
        <begin position="82"/>
        <end position="105"/>
    </location>
</feature>
<dbReference type="PANTHER" id="PTHR24421">
    <property type="entry name" value="NITRATE/NITRITE SENSOR PROTEIN NARX-RELATED"/>
    <property type="match status" value="1"/>
</dbReference>
<keyword evidence="3" id="KW-0808">Transferase</keyword>
<evidence type="ECO:0000313" key="11">
    <source>
        <dbReference type="EMBL" id="REK74233.1"/>
    </source>
</evidence>
<dbReference type="Gene3D" id="3.30.450.40">
    <property type="match status" value="1"/>
</dbReference>
<dbReference type="AlphaFoldDB" id="A0A371PE66"/>
<keyword evidence="6 9" id="KW-1133">Transmembrane helix</keyword>
<evidence type="ECO:0000313" key="12">
    <source>
        <dbReference type="Proteomes" id="UP000261905"/>
    </source>
</evidence>
<evidence type="ECO:0000256" key="3">
    <source>
        <dbReference type="ARBA" id="ARBA00022679"/>
    </source>
</evidence>
<dbReference type="GO" id="GO:0000160">
    <property type="term" value="P:phosphorelay signal transduction system"/>
    <property type="evidence" value="ECO:0007669"/>
    <property type="project" value="UniProtKB-KW"/>
</dbReference>
<feature type="transmembrane region" description="Helical" evidence="9">
    <location>
        <begin position="175"/>
        <end position="193"/>
    </location>
</feature>
<dbReference type="GO" id="GO:0016301">
    <property type="term" value="F:kinase activity"/>
    <property type="evidence" value="ECO:0007669"/>
    <property type="project" value="UniProtKB-KW"/>
</dbReference>
<dbReference type="RefSeq" id="WP_116047428.1">
    <property type="nucleotide sequence ID" value="NZ_QUBQ01000003.1"/>
</dbReference>
<evidence type="ECO:0000256" key="7">
    <source>
        <dbReference type="ARBA" id="ARBA00023012"/>
    </source>
</evidence>